<dbReference type="InterPro" id="IPR008333">
    <property type="entry name" value="Cbr1-like_FAD-bd_dom"/>
</dbReference>
<comment type="similarity">
    <text evidence="1">Belongs to the ferredoxin--NADP reductase type 1 family.</text>
</comment>
<dbReference type="GO" id="GO:0034599">
    <property type="term" value="P:cellular response to oxidative stress"/>
    <property type="evidence" value="ECO:0007669"/>
    <property type="project" value="TreeGrafter"/>
</dbReference>
<evidence type="ECO:0000256" key="1">
    <source>
        <dbReference type="ARBA" id="ARBA00008312"/>
    </source>
</evidence>
<dbReference type="PROSITE" id="PS51384">
    <property type="entry name" value="FAD_FR"/>
    <property type="match status" value="1"/>
</dbReference>
<dbReference type="InterPro" id="IPR051930">
    <property type="entry name" value="FNR_type-1"/>
</dbReference>
<protein>
    <recommendedName>
        <fullName evidence="2">ferredoxin--NADP(+) reductase</fullName>
        <ecNumber evidence="2">1.18.1.2</ecNumber>
    </recommendedName>
</protein>
<name>A0A809RXW6_9PROT</name>
<dbReference type="EMBL" id="AP021857">
    <property type="protein sequence ID" value="BBO21197.1"/>
    <property type="molecule type" value="Genomic_DNA"/>
</dbReference>
<accession>A0A809RXW6</accession>
<proteinExistence type="inferred from homology"/>
<dbReference type="AlphaFoldDB" id="A0A809RXW6"/>
<dbReference type="InterPro" id="IPR039261">
    <property type="entry name" value="FNR_nucleotide-bd"/>
</dbReference>
<sequence length="274" mass="30454">MGAVLESGLRRHPQPLPPPRGEKWTAERVLSIRRWTPTLLSIRLTRHRGFRFTPGHYARLGLEGEGGETVWRPFSVVSAAYDEHLEFLAVLVPGGAFSGRLDKIAVGDTVLVEKASYGFLTLDQLAPGRDLWLLASGSGIGPFLSILREPQVWQDFERLVVVHSVRRETELAYRDEILALPREELFAGARAKLHHVPVVTREPGTGALSARIPRILADGRLEAHAGAAVDREDSRVMVCGNPEMARELRGQLAALGFQTSRRNVPGQMAFENYW</sequence>
<dbReference type="Gene3D" id="3.40.50.80">
    <property type="entry name" value="Nucleotide-binding domain of ferredoxin-NADP reductase (FNR) module"/>
    <property type="match status" value="1"/>
</dbReference>
<dbReference type="GO" id="GO:0042167">
    <property type="term" value="P:heme catabolic process"/>
    <property type="evidence" value="ECO:0007669"/>
    <property type="project" value="TreeGrafter"/>
</dbReference>
<evidence type="ECO:0000256" key="4">
    <source>
        <dbReference type="ARBA" id="ARBA00047776"/>
    </source>
</evidence>
<dbReference type="Pfam" id="PF00175">
    <property type="entry name" value="NAD_binding_1"/>
    <property type="match status" value="1"/>
</dbReference>
<organism evidence="7 8">
    <name type="scientific">Candidatus Desulfobacillus denitrificans</name>
    <dbReference type="NCBI Taxonomy" id="2608985"/>
    <lineage>
        <taxon>Bacteria</taxon>
        <taxon>Pseudomonadati</taxon>
        <taxon>Pseudomonadota</taxon>
        <taxon>Betaproteobacteria</taxon>
        <taxon>Candidatus Desulfobacillus</taxon>
    </lineage>
</organism>
<comment type="catalytic activity">
    <reaction evidence="4">
        <text>2 reduced [2Fe-2S]-[ferredoxin] + NADP(+) + H(+) = 2 oxidized [2Fe-2S]-[ferredoxin] + NADPH</text>
        <dbReference type="Rhea" id="RHEA:20125"/>
        <dbReference type="Rhea" id="RHEA-COMP:10000"/>
        <dbReference type="Rhea" id="RHEA-COMP:10001"/>
        <dbReference type="ChEBI" id="CHEBI:15378"/>
        <dbReference type="ChEBI" id="CHEBI:33737"/>
        <dbReference type="ChEBI" id="CHEBI:33738"/>
        <dbReference type="ChEBI" id="CHEBI:57783"/>
        <dbReference type="ChEBI" id="CHEBI:58349"/>
        <dbReference type="EC" id="1.18.1.2"/>
    </reaction>
</comment>
<dbReference type="InterPro" id="IPR017927">
    <property type="entry name" value="FAD-bd_FR_type"/>
</dbReference>
<evidence type="ECO:0000259" key="6">
    <source>
        <dbReference type="PROSITE" id="PS51384"/>
    </source>
</evidence>
<reference evidence="7" key="1">
    <citation type="journal article" name="DNA Res.">
        <title>The physiological potential of anammox bacteria as revealed by their core genome structure.</title>
        <authorList>
            <person name="Okubo T."/>
            <person name="Toyoda A."/>
            <person name="Fukuhara K."/>
            <person name="Uchiyama I."/>
            <person name="Harigaya Y."/>
            <person name="Kuroiwa M."/>
            <person name="Suzuki T."/>
            <person name="Murakami Y."/>
            <person name="Suwa Y."/>
            <person name="Takami H."/>
        </authorList>
    </citation>
    <scope>NUCLEOTIDE SEQUENCE</scope>
    <source>
        <strain evidence="7">317325-3</strain>
    </source>
</reference>
<dbReference type="GO" id="GO:0000166">
    <property type="term" value="F:nucleotide binding"/>
    <property type="evidence" value="ECO:0007669"/>
    <property type="project" value="UniProtKB-KW"/>
</dbReference>
<gene>
    <name evidence="7" type="ORF">DSYM_18960</name>
</gene>
<dbReference type="Pfam" id="PF00970">
    <property type="entry name" value="FAD_binding_6"/>
    <property type="match status" value="1"/>
</dbReference>
<dbReference type="Proteomes" id="UP000662914">
    <property type="component" value="Chromosome"/>
</dbReference>
<dbReference type="PANTHER" id="PTHR47878:SF2">
    <property type="entry name" value="OXIDOREDUCTASE FAD_NAD(P)-BINDING DOMAIN PROTEIN"/>
    <property type="match status" value="1"/>
</dbReference>
<keyword evidence="3" id="KW-0547">Nucleotide-binding</keyword>
<feature type="region of interest" description="Disordered" evidence="5">
    <location>
        <begin position="1"/>
        <end position="22"/>
    </location>
</feature>
<evidence type="ECO:0000256" key="5">
    <source>
        <dbReference type="SAM" id="MobiDB-lite"/>
    </source>
</evidence>
<dbReference type="SUPFAM" id="SSF52343">
    <property type="entry name" value="Ferredoxin reductase-like, C-terminal NADP-linked domain"/>
    <property type="match status" value="1"/>
</dbReference>
<dbReference type="InterPro" id="IPR001433">
    <property type="entry name" value="OxRdtase_FAD/NAD-bd"/>
</dbReference>
<evidence type="ECO:0000256" key="3">
    <source>
        <dbReference type="ARBA" id="ARBA00022741"/>
    </source>
</evidence>
<dbReference type="EC" id="1.18.1.2" evidence="2"/>
<dbReference type="CDD" id="cd06195">
    <property type="entry name" value="FNR1"/>
    <property type="match status" value="1"/>
</dbReference>
<dbReference type="PANTHER" id="PTHR47878">
    <property type="entry name" value="OXIDOREDUCTASE FAD/NAD(P)-BINDING DOMAIN PROTEIN"/>
    <property type="match status" value="1"/>
</dbReference>
<dbReference type="KEGG" id="ddz:DSYM_18960"/>
<dbReference type="GO" id="GO:0004324">
    <property type="term" value="F:ferredoxin-NADP+ reductase activity"/>
    <property type="evidence" value="ECO:0007669"/>
    <property type="project" value="UniProtKB-EC"/>
</dbReference>
<feature type="domain" description="FAD-binding FR-type" evidence="6">
    <location>
        <begin position="22"/>
        <end position="123"/>
    </location>
</feature>
<evidence type="ECO:0000313" key="8">
    <source>
        <dbReference type="Proteomes" id="UP000662914"/>
    </source>
</evidence>
<dbReference type="InterPro" id="IPR017938">
    <property type="entry name" value="Riboflavin_synthase-like_b-brl"/>
</dbReference>
<evidence type="ECO:0000313" key="7">
    <source>
        <dbReference type="EMBL" id="BBO21197.1"/>
    </source>
</evidence>
<evidence type="ECO:0000256" key="2">
    <source>
        <dbReference type="ARBA" id="ARBA00013223"/>
    </source>
</evidence>
<dbReference type="InterPro" id="IPR033892">
    <property type="entry name" value="FNR_bac"/>
</dbReference>
<dbReference type="SUPFAM" id="SSF63380">
    <property type="entry name" value="Riboflavin synthase domain-like"/>
    <property type="match status" value="1"/>
</dbReference>
<dbReference type="Gene3D" id="2.40.30.10">
    <property type="entry name" value="Translation factors"/>
    <property type="match status" value="1"/>
</dbReference>